<protein>
    <submittedName>
        <fullName evidence="1">Cellulase-like family protein</fullName>
    </submittedName>
</protein>
<organism evidence="1 2">
    <name type="scientific">Microbacterium aquimaris</name>
    <dbReference type="NCBI Taxonomy" id="459816"/>
    <lineage>
        <taxon>Bacteria</taxon>
        <taxon>Bacillati</taxon>
        <taxon>Actinomycetota</taxon>
        <taxon>Actinomycetes</taxon>
        <taxon>Micrococcales</taxon>
        <taxon>Microbacteriaceae</taxon>
        <taxon>Microbacterium</taxon>
    </lineage>
</organism>
<accession>A0ABU5N411</accession>
<comment type="caution">
    <text evidence="1">The sequence shown here is derived from an EMBL/GenBank/DDBJ whole genome shotgun (WGS) entry which is preliminary data.</text>
</comment>
<reference evidence="1 2" key="1">
    <citation type="submission" date="2023-10" db="EMBL/GenBank/DDBJ databases">
        <title>Microbacterium xanthum sp. nov., isolated from seaweed.</title>
        <authorList>
            <person name="Lee S.D."/>
        </authorList>
    </citation>
    <scope>NUCLEOTIDE SEQUENCE [LARGE SCALE GENOMIC DNA]</scope>
    <source>
        <strain evidence="1 2">KCTC 19124</strain>
    </source>
</reference>
<evidence type="ECO:0000313" key="2">
    <source>
        <dbReference type="Proteomes" id="UP001291912"/>
    </source>
</evidence>
<gene>
    <name evidence="1" type="ORF">R2Q92_03210</name>
</gene>
<dbReference type="Pfam" id="PF12876">
    <property type="entry name" value="Cellulase-like"/>
    <property type="match status" value="2"/>
</dbReference>
<dbReference type="SUPFAM" id="SSF51445">
    <property type="entry name" value="(Trans)glycosidases"/>
    <property type="match status" value="1"/>
</dbReference>
<dbReference type="Proteomes" id="UP001291912">
    <property type="component" value="Unassembled WGS sequence"/>
</dbReference>
<dbReference type="EMBL" id="JAWJYN010000001">
    <property type="protein sequence ID" value="MDZ8160829.1"/>
    <property type="molecule type" value="Genomic_DNA"/>
</dbReference>
<dbReference type="InterPro" id="IPR017853">
    <property type="entry name" value="GH"/>
</dbReference>
<keyword evidence="2" id="KW-1185">Reference proteome</keyword>
<proteinExistence type="predicted"/>
<sequence>MSLLDAVPEHLPARLTISLWDFSWYTQAGPGEPFADLDGAMVAAVERGYNTIRICAMPFLLFGDHDIDASRLDIEEMAPGVGHATRWYNVRGGVSVDGRARLRELFETARRRGVRVIVSSWEYQQSPAFSRSDNWYRALEAIPPEERFLALAKSLARLVDYLRTAGGLDRQIAYLELHNEVDLSHLRDAGGGSEADPYWPQKPFNERAIEWLREQCPEHMVTTSYGITPYLDMPAAAENSDVAHFHVYVYGALGALERWAGVRGGDDYPSANLRSLLRDGAPEFGGASTGLVPSWRYDATGISPGMFYTYDNVDPRLWDRWLYEKHHLYAEAMRWAIDDKLTAISAFARQRGIPAVVGEGWIGYTPLHSEYEDGPLGTAIAEYAVQRAVDLGLWGVVLGSNSAPHHPGWRNVAWQQHLNRFLFDTAIAS</sequence>
<name>A0ABU5N411_9MICO</name>
<dbReference type="Gene3D" id="3.20.20.80">
    <property type="entry name" value="Glycosidases"/>
    <property type="match status" value="1"/>
</dbReference>
<dbReference type="RefSeq" id="WP_322597566.1">
    <property type="nucleotide sequence ID" value="NZ_BAAAPT010000001.1"/>
</dbReference>
<evidence type="ECO:0000313" key="1">
    <source>
        <dbReference type="EMBL" id="MDZ8160829.1"/>
    </source>
</evidence>
<dbReference type="InterPro" id="IPR024778">
    <property type="entry name" value="Put_cellulase"/>
</dbReference>